<comment type="similarity">
    <text evidence="1 2">Belongs to the 3-beta-HSD family.</text>
</comment>
<evidence type="ECO:0000256" key="2">
    <source>
        <dbReference type="RuleBase" id="RU004475"/>
    </source>
</evidence>
<dbReference type="SUPFAM" id="SSF51735">
    <property type="entry name" value="NAD(P)-binding Rossmann-fold domains"/>
    <property type="match status" value="1"/>
</dbReference>
<keyword evidence="2" id="KW-0560">Oxidoreductase</keyword>
<reference evidence="4 5" key="1">
    <citation type="submission" date="2024-10" db="EMBL/GenBank/DDBJ databases">
        <authorList>
            <person name="Kim D."/>
        </authorList>
    </citation>
    <scope>NUCLEOTIDE SEQUENCE [LARGE SCALE GENOMIC DNA]</scope>
    <source>
        <strain evidence="4">Taebaek</strain>
    </source>
</reference>
<keyword evidence="2" id="KW-0812">Transmembrane</keyword>
<feature type="transmembrane region" description="Helical" evidence="2">
    <location>
        <begin position="315"/>
        <end position="339"/>
    </location>
</feature>
<evidence type="ECO:0000313" key="5">
    <source>
        <dbReference type="Proteomes" id="UP001620645"/>
    </source>
</evidence>
<proteinExistence type="inferred from homology"/>
<keyword evidence="5" id="KW-1185">Reference proteome</keyword>
<name>A0ABD2IR18_HETSC</name>
<dbReference type="Gene3D" id="3.40.50.720">
    <property type="entry name" value="NAD(P)-binding Rossmann-like Domain"/>
    <property type="match status" value="1"/>
</dbReference>
<dbReference type="PANTHER" id="PTHR43245">
    <property type="entry name" value="BIFUNCTIONAL POLYMYXIN RESISTANCE PROTEIN ARNA"/>
    <property type="match status" value="1"/>
</dbReference>
<feature type="transmembrane region" description="Helical" evidence="2">
    <location>
        <begin position="285"/>
        <end position="309"/>
    </location>
</feature>
<dbReference type="InterPro" id="IPR002225">
    <property type="entry name" value="3Beta_OHSteriod_DH/Estase"/>
</dbReference>
<sequence length="372" mass="42644">MQQVAIIGHKSLLGAHLVKAFNDTLPDVRKNLWDYGINSMETLPTALQNCDLVFNLHELLDLRIAPDEQKLMLHNAQFVEHLLSCCRTAGCRRIVHLSTVYLQASIVWPNVHGREVEQFRQFREQCPFPAYCHSKFEAEESLRKAAKVLGREAIYSVIARVGPLYGEGDRRSLVCDAILLTHRFGAVPLVGDQGGTLQFTYAGNAAHALLHCAKKFFDEGLPIYGAEMVLISDKTPLKDIYRLLLEPIGAEAAHGDDDPATPNAVGHSPKPVHKRPIRIWNYIRFPFYVFYVLYLLVAIFVRPFTAAAAQMPGPYLFYILFRNWTFFSNFKLTTFFRFVPPFDWKTSFRRARRYYRQLNPDQIQGFSWVPSF</sequence>
<organism evidence="4 5">
    <name type="scientific">Heterodera schachtii</name>
    <name type="common">Sugarbeet cyst nematode worm</name>
    <name type="synonym">Tylenchus schachtii</name>
    <dbReference type="NCBI Taxonomy" id="97005"/>
    <lineage>
        <taxon>Eukaryota</taxon>
        <taxon>Metazoa</taxon>
        <taxon>Ecdysozoa</taxon>
        <taxon>Nematoda</taxon>
        <taxon>Chromadorea</taxon>
        <taxon>Rhabditida</taxon>
        <taxon>Tylenchina</taxon>
        <taxon>Tylenchomorpha</taxon>
        <taxon>Tylenchoidea</taxon>
        <taxon>Heteroderidae</taxon>
        <taxon>Heteroderinae</taxon>
        <taxon>Heterodera</taxon>
    </lineage>
</organism>
<feature type="domain" description="3-beta hydroxysteroid dehydrogenase/isomerase" evidence="3">
    <location>
        <begin position="36"/>
        <end position="251"/>
    </location>
</feature>
<dbReference type="InterPro" id="IPR050177">
    <property type="entry name" value="Lipid_A_modif_metabolic_enz"/>
</dbReference>
<evidence type="ECO:0000313" key="4">
    <source>
        <dbReference type="EMBL" id="KAL3075768.1"/>
    </source>
</evidence>
<dbReference type="AlphaFoldDB" id="A0ABD2IR18"/>
<dbReference type="InterPro" id="IPR036291">
    <property type="entry name" value="NAD(P)-bd_dom_sf"/>
</dbReference>
<protein>
    <recommendedName>
        <fullName evidence="3">3-beta hydroxysteroid dehydrogenase/isomerase domain-containing protein</fullName>
    </recommendedName>
</protein>
<gene>
    <name evidence="4" type="ORF">niasHS_012598</name>
</gene>
<dbReference type="GO" id="GO:0016491">
    <property type="term" value="F:oxidoreductase activity"/>
    <property type="evidence" value="ECO:0007669"/>
    <property type="project" value="UniProtKB-KW"/>
</dbReference>
<dbReference type="Proteomes" id="UP001620645">
    <property type="component" value="Unassembled WGS sequence"/>
</dbReference>
<accession>A0ABD2IR18</accession>
<dbReference type="Pfam" id="PF01073">
    <property type="entry name" value="3Beta_HSD"/>
    <property type="match status" value="1"/>
</dbReference>
<evidence type="ECO:0000259" key="3">
    <source>
        <dbReference type="Pfam" id="PF01073"/>
    </source>
</evidence>
<keyword evidence="2" id="KW-1133">Transmembrane helix</keyword>
<comment type="caution">
    <text evidence="4">The sequence shown here is derived from an EMBL/GenBank/DDBJ whole genome shotgun (WGS) entry which is preliminary data.</text>
</comment>
<keyword evidence="2" id="KW-0472">Membrane</keyword>
<evidence type="ECO:0000256" key="1">
    <source>
        <dbReference type="ARBA" id="ARBA00009219"/>
    </source>
</evidence>
<dbReference type="EMBL" id="JBICCN010000348">
    <property type="protein sequence ID" value="KAL3075768.1"/>
    <property type="molecule type" value="Genomic_DNA"/>
</dbReference>